<comment type="pathway">
    <text evidence="2">Secondary metabolite biosynthesis.</text>
</comment>
<keyword evidence="6" id="KW-0560">Oxidoreductase</keyword>
<dbReference type="PANTHER" id="PTHR24305">
    <property type="entry name" value="CYTOCHROME P450"/>
    <property type="match status" value="1"/>
</dbReference>
<dbReference type="PRINTS" id="PR00465">
    <property type="entry name" value="EP450IV"/>
</dbReference>
<dbReference type="Gene3D" id="1.10.630.10">
    <property type="entry name" value="Cytochrome P450"/>
    <property type="match status" value="1"/>
</dbReference>
<evidence type="ECO:0000256" key="5">
    <source>
        <dbReference type="ARBA" id="ARBA00022723"/>
    </source>
</evidence>
<proteinExistence type="inferred from homology"/>
<dbReference type="GO" id="GO:0016705">
    <property type="term" value="F:oxidoreductase activity, acting on paired donors, with incorporation or reduction of molecular oxygen"/>
    <property type="evidence" value="ECO:0007669"/>
    <property type="project" value="InterPro"/>
</dbReference>
<evidence type="ECO:0000313" key="11">
    <source>
        <dbReference type="EMBL" id="GJE84316.1"/>
    </source>
</evidence>
<dbReference type="SUPFAM" id="SSF48264">
    <property type="entry name" value="Cytochrome P450"/>
    <property type="match status" value="1"/>
</dbReference>
<evidence type="ECO:0000256" key="3">
    <source>
        <dbReference type="ARBA" id="ARBA00010617"/>
    </source>
</evidence>
<reference evidence="11 12" key="1">
    <citation type="submission" date="2021-08" db="EMBL/GenBank/DDBJ databases">
        <title>Draft Genome Sequence of Phanerochaete sordida strain YK-624.</title>
        <authorList>
            <person name="Mori T."/>
            <person name="Dohra H."/>
            <person name="Suzuki T."/>
            <person name="Kawagishi H."/>
            <person name="Hirai H."/>
        </authorList>
    </citation>
    <scope>NUCLEOTIDE SEQUENCE [LARGE SCALE GENOMIC DNA]</scope>
    <source>
        <strain evidence="11 12">YK-624</strain>
    </source>
</reference>
<keyword evidence="10" id="KW-0732">Signal</keyword>
<dbReference type="InterPro" id="IPR036396">
    <property type="entry name" value="Cyt_P450_sf"/>
</dbReference>
<evidence type="ECO:0000256" key="7">
    <source>
        <dbReference type="ARBA" id="ARBA00023004"/>
    </source>
</evidence>
<comment type="cofactor">
    <cofactor evidence="1 9">
        <name>heme</name>
        <dbReference type="ChEBI" id="CHEBI:30413"/>
    </cofactor>
</comment>
<dbReference type="OrthoDB" id="1470350at2759"/>
<evidence type="ECO:0000256" key="8">
    <source>
        <dbReference type="ARBA" id="ARBA00023033"/>
    </source>
</evidence>
<keyword evidence="7 9" id="KW-0408">Iron</keyword>
<dbReference type="PRINTS" id="PR00385">
    <property type="entry name" value="P450"/>
</dbReference>
<evidence type="ECO:0000256" key="1">
    <source>
        <dbReference type="ARBA" id="ARBA00001971"/>
    </source>
</evidence>
<dbReference type="GO" id="GO:0004497">
    <property type="term" value="F:monooxygenase activity"/>
    <property type="evidence" value="ECO:0007669"/>
    <property type="project" value="UniProtKB-KW"/>
</dbReference>
<dbReference type="InterPro" id="IPR002403">
    <property type="entry name" value="Cyt_P450_E_grp-IV"/>
</dbReference>
<dbReference type="PANTHER" id="PTHR24305:SF166">
    <property type="entry name" value="CYTOCHROME P450 12A4, MITOCHONDRIAL-RELATED"/>
    <property type="match status" value="1"/>
</dbReference>
<dbReference type="InterPro" id="IPR001128">
    <property type="entry name" value="Cyt_P450"/>
</dbReference>
<gene>
    <name evidence="11" type="ORF">PsYK624_003920</name>
</gene>
<evidence type="ECO:0000256" key="4">
    <source>
        <dbReference type="ARBA" id="ARBA00022617"/>
    </source>
</evidence>
<protein>
    <submittedName>
        <fullName evidence="11">Cytochrome P450</fullName>
    </submittedName>
</protein>
<keyword evidence="8" id="KW-0503">Monooxygenase</keyword>
<dbReference type="GO" id="GO:0020037">
    <property type="term" value="F:heme binding"/>
    <property type="evidence" value="ECO:0007669"/>
    <property type="project" value="InterPro"/>
</dbReference>
<keyword evidence="4 9" id="KW-0349">Heme</keyword>
<evidence type="ECO:0000256" key="10">
    <source>
        <dbReference type="SAM" id="SignalP"/>
    </source>
</evidence>
<evidence type="ECO:0000256" key="2">
    <source>
        <dbReference type="ARBA" id="ARBA00005179"/>
    </source>
</evidence>
<dbReference type="InterPro" id="IPR050121">
    <property type="entry name" value="Cytochrome_P450_monoxygenase"/>
</dbReference>
<dbReference type="Proteomes" id="UP000703269">
    <property type="component" value="Unassembled WGS sequence"/>
</dbReference>
<comment type="similarity">
    <text evidence="3">Belongs to the cytochrome P450 family.</text>
</comment>
<organism evidence="11 12">
    <name type="scientific">Phanerochaete sordida</name>
    <dbReference type="NCBI Taxonomy" id="48140"/>
    <lineage>
        <taxon>Eukaryota</taxon>
        <taxon>Fungi</taxon>
        <taxon>Dikarya</taxon>
        <taxon>Basidiomycota</taxon>
        <taxon>Agaricomycotina</taxon>
        <taxon>Agaricomycetes</taxon>
        <taxon>Polyporales</taxon>
        <taxon>Phanerochaetaceae</taxon>
        <taxon>Phanerochaete</taxon>
    </lineage>
</organism>
<evidence type="ECO:0000256" key="6">
    <source>
        <dbReference type="ARBA" id="ARBA00023002"/>
    </source>
</evidence>
<feature type="signal peptide" evidence="10">
    <location>
        <begin position="1"/>
        <end position="23"/>
    </location>
</feature>
<dbReference type="AlphaFoldDB" id="A0A9P3FXC9"/>
<sequence>MTTGTVCGLLAFTGWILWKLCQKYLDIAPLDNVPGLQRTSLWQGNVGELWDRHGSYFHHVITQRHGPVFTFHTLLRGRGLYISDPKALHHILVKDATTFEESPWFLDMNRLSFGPGLFATIGEQHKKQRRILQSAFSANHMRAITPTFYSVAHRLRASLSEQLLKTGCETEVLEWLGRTALEAIGTAGLGCSLDDLTPGAKNPYRDALKDLVPTIFALHFWRSLLPYTVQYVPLAIRQLGTPWLPHPDMQKLRNVVGIMDERARNIYHAKKYILHPAEEVDRCRDEPVSDVLRRACGTGQLSEEETVALISTATFAATDTTSNAMARILQLLSEHQNVQDKMRAELLAAGPDGSDIPYNRLIELTYLDAVCRETLRLYPPVPFMTRESRHDAVVPLSEPIHGVDGSLMNEVVVPKGTTIIIGIRACNTSKKIWGEDCMEWKPERWLSPLPASVVEARVPGAIPHLMTFLGGGRACIGFKFAQLEMKVLLSTLLRAFKIMPGSKDVYWNLATVNYPTVGKDSGEPGLYLKLEPLAAA</sequence>
<keyword evidence="5 9" id="KW-0479">Metal-binding</keyword>
<evidence type="ECO:0000313" key="12">
    <source>
        <dbReference type="Proteomes" id="UP000703269"/>
    </source>
</evidence>
<evidence type="ECO:0000256" key="9">
    <source>
        <dbReference type="PIRSR" id="PIRSR602403-1"/>
    </source>
</evidence>
<name>A0A9P3FXC9_9APHY</name>
<dbReference type="Pfam" id="PF00067">
    <property type="entry name" value="p450"/>
    <property type="match status" value="1"/>
</dbReference>
<feature type="binding site" description="axial binding residue" evidence="9">
    <location>
        <position position="475"/>
    </location>
    <ligand>
        <name>heme</name>
        <dbReference type="ChEBI" id="CHEBI:30413"/>
    </ligand>
    <ligandPart>
        <name>Fe</name>
        <dbReference type="ChEBI" id="CHEBI:18248"/>
    </ligandPart>
</feature>
<comment type="caution">
    <text evidence="11">The sequence shown here is derived from an EMBL/GenBank/DDBJ whole genome shotgun (WGS) entry which is preliminary data.</text>
</comment>
<accession>A0A9P3FXC9</accession>
<keyword evidence="12" id="KW-1185">Reference proteome</keyword>
<feature type="chain" id="PRO_5040443264" evidence="10">
    <location>
        <begin position="24"/>
        <end position="536"/>
    </location>
</feature>
<dbReference type="EMBL" id="BPQB01000001">
    <property type="protein sequence ID" value="GJE84316.1"/>
    <property type="molecule type" value="Genomic_DNA"/>
</dbReference>
<dbReference type="GO" id="GO:0005506">
    <property type="term" value="F:iron ion binding"/>
    <property type="evidence" value="ECO:0007669"/>
    <property type="project" value="InterPro"/>
</dbReference>